<dbReference type="GO" id="GO:0020037">
    <property type="term" value="F:heme binding"/>
    <property type="evidence" value="ECO:0007669"/>
    <property type="project" value="TreeGrafter"/>
</dbReference>
<evidence type="ECO:0000256" key="8">
    <source>
        <dbReference type="ARBA" id="ARBA00022982"/>
    </source>
</evidence>
<dbReference type="PANTHER" id="PTHR30529:SF7">
    <property type="entry name" value="CYTOCHROME B561 BACTERIAL_NI-HYDROGENASE DOMAIN-CONTAINING PROTEIN"/>
    <property type="match status" value="1"/>
</dbReference>
<keyword evidence="6 13" id="KW-0812">Transmembrane</keyword>
<evidence type="ECO:0000313" key="16">
    <source>
        <dbReference type="Proteomes" id="UP000541421"/>
    </source>
</evidence>
<feature type="transmembrane region" description="Helical" evidence="13">
    <location>
        <begin position="135"/>
        <end position="155"/>
    </location>
</feature>
<comment type="caution">
    <text evidence="15">The sequence shown here is derived from an EMBL/GenBank/DDBJ whole genome shotgun (WGS) entry which is preliminary data.</text>
</comment>
<evidence type="ECO:0000259" key="14">
    <source>
        <dbReference type="Pfam" id="PF01292"/>
    </source>
</evidence>
<dbReference type="Proteomes" id="UP000541421">
    <property type="component" value="Unassembled WGS sequence"/>
</dbReference>
<dbReference type="InterPro" id="IPR052168">
    <property type="entry name" value="Cytochrome_b561_oxidase"/>
</dbReference>
<evidence type="ECO:0000256" key="1">
    <source>
        <dbReference type="ARBA" id="ARBA00001970"/>
    </source>
</evidence>
<evidence type="ECO:0000256" key="6">
    <source>
        <dbReference type="ARBA" id="ARBA00022692"/>
    </source>
</evidence>
<dbReference type="InterPro" id="IPR011577">
    <property type="entry name" value="Cyt_b561_bac/Ni-Hgenase"/>
</dbReference>
<evidence type="ECO:0000256" key="10">
    <source>
        <dbReference type="ARBA" id="ARBA00023004"/>
    </source>
</evidence>
<keyword evidence="4" id="KW-1003">Cell membrane</keyword>
<keyword evidence="16" id="KW-1185">Reference proteome</keyword>
<evidence type="ECO:0000256" key="5">
    <source>
        <dbReference type="ARBA" id="ARBA00022617"/>
    </source>
</evidence>
<gene>
    <name evidence="15" type="ORF">HKX40_01920</name>
</gene>
<sequence>MVLHWLIAIVMIGMITLGIYIGENKAFSLMPLHKSIGILIFVFVVWRLILRLTQGFPKPLGNPPALQHLVAMIVHWILLLGTVLFPLSGMVMSAMGGRGLAMFGIQLVASNIVDGKPVALNESLAGLAHTIHTSIVPVMIAAIVLHILGALYHHFIVKDDTVKRMTGRV</sequence>
<feature type="transmembrane region" description="Helical" evidence="13">
    <location>
        <begin position="35"/>
        <end position="53"/>
    </location>
</feature>
<keyword evidence="11 13" id="KW-0472">Membrane</keyword>
<dbReference type="InterPro" id="IPR016174">
    <property type="entry name" value="Di-haem_cyt_TM"/>
</dbReference>
<evidence type="ECO:0000256" key="3">
    <source>
        <dbReference type="ARBA" id="ARBA00022448"/>
    </source>
</evidence>
<evidence type="ECO:0000256" key="2">
    <source>
        <dbReference type="ARBA" id="ARBA00004651"/>
    </source>
</evidence>
<organism evidence="15 16">
    <name type="scientific">Pelistega europaea</name>
    <dbReference type="NCBI Taxonomy" id="106147"/>
    <lineage>
        <taxon>Bacteria</taxon>
        <taxon>Pseudomonadati</taxon>
        <taxon>Pseudomonadota</taxon>
        <taxon>Betaproteobacteria</taxon>
        <taxon>Burkholderiales</taxon>
        <taxon>Alcaligenaceae</taxon>
        <taxon>Pelistega</taxon>
    </lineage>
</organism>
<feature type="domain" description="Cytochrome b561 bacterial/Ni-hydrogenase" evidence="14">
    <location>
        <begin position="2"/>
        <end position="167"/>
    </location>
</feature>
<evidence type="ECO:0000256" key="4">
    <source>
        <dbReference type="ARBA" id="ARBA00022475"/>
    </source>
</evidence>
<evidence type="ECO:0000256" key="11">
    <source>
        <dbReference type="ARBA" id="ARBA00023136"/>
    </source>
</evidence>
<keyword evidence="3" id="KW-0813">Transport</keyword>
<dbReference type="PANTHER" id="PTHR30529">
    <property type="entry name" value="CYTOCHROME B561"/>
    <property type="match status" value="1"/>
</dbReference>
<dbReference type="EMBL" id="JABGBO010000002">
    <property type="protein sequence ID" value="NOL48900.1"/>
    <property type="molecule type" value="Genomic_DNA"/>
</dbReference>
<protein>
    <submittedName>
        <fullName evidence="15">Cytochrome b</fullName>
    </submittedName>
</protein>
<keyword evidence="10" id="KW-0408">Iron</keyword>
<feature type="transmembrane region" description="Helical" evidence="13">
    <location>
        <begin position="6"/>
        <end position="23"/>
    </location>
</feature>
<accession>A0A7Y4P5M9</accession>
<evidence type="ECO:0000256" key="9">
    <source>
        <dbReference type="ARBA" id="ARBA00022989"/>
    </source>
</evidence>
<dbReference type="Pfam" id="PF01292">
    <property type="entry name" value="Ni_hydr_CYTB"/>
    <property type="match status" value="1"/>
</dbReference>
<comment type="similarity">
    <text evidence="12">Belongs to the cytochrome b561 family.</text>
</comment>
<evidence type="ECO:0000256" key="13">
    <source>
        <dbReference type="SAM" id="Phobius"/>
    </source>
</evidence>
<dbReference type="GO" id="GO:0022904">
    <property type="term" value="P:respiratory electron transport chain"/>
    <property type="evidence" value="ECO:0007669"/>
    <property type="project" value="InterPro"/>
</dbReference>
<dbReference type="AlphaFoldDB" id="A0A7Y4P5M9"/>
<evidence type="ECO:0000256" key="12">
    <source>
        <dbReference type="ARBA" id="ARBA00037975"/>
    </source>
</evidence>
<name>A0A7Y4P5M9_9BURK</name>
<keyword evidence="7" id="KW-0479">Metal-binding</keyword>
<keyword evidence="9 13" id="KW-1133">Transmembrane helix</keyword>
<keyword evidence="8" id="KW-0249">Electron transport</keyword>
<dbReference type="GO" id="GO:0009055">
    <property type="term" value="F:electron transfer activity"/>
    <property type="evidence" value="ECO:0007669"/>
    <property type="project" value="InterPro"/>
</dbReference>
<proteinExistence type="inferred from homology"/>
<comment type="subcellular location">
    <subcellularLocation>
        <location evidence="2">Cell membrane</location>
        <topology evidence="2">Multi-pass membrane protein</topology>
    </subcellularLocation>
</comment>
<dbReference type="GO" id="GO:0005886">
    <property type="term" value="C:plasma membrane"/>
    <property type="evidence" value="ECO:0007669"/>
    <property type="project" value="UniProtKB-SubCell"/>
</dbReference>
<feature type="transmembrane region" description="Helical" evidence="13">
    <location>
        <begin position="99"/>
        <end position="115"/>
    </location>
</feature>
<evidence type="ECO:0000313" key="15">
    <source>
        <dbReference type="EMBL" id="NOL48900.1"/>
    </source>
</evidence>
<keyword evidence="5" id="KW-0349">Heme</keyword>
<reference evidence="15 16" key="1">
    <citation type="submission" date="2020-05" db="EMBL/GenBank/DDBJ databases">
        <authorList>
            <person name="Niu N."/>
        </authorList>
    </citation>
    <scope>NUCLEOTIDE SEQUENCE [LARGE SCALE GENOMIC DNA]</scope>
    <source>
        <strain evidence="15 16">LMG10982</strain>
    </source>
</reference>
<dbReference type="SUPFAM" id="SSF81342">
    <property type="entry name" value="Transmembrane di-heme cytochromes"/>
    <property type="match status" value="1"/>
</dbReference>
<evidence type="ECO:0000256" key="7">
    <source>
        <dbReference type="ARBA" id="ARBA00022723"/>
    </source>
</evidence>
<dbReference type="GO" id="GO:0046872">
    <property type="term" value="F:metal ion binding"/>
    <property type="evidence" value="ECO:0007669"/>
    <property type="project" value="UniProtKB-KW"/>
</dbReference>
<feature type="transmembrane region" description="Helical" evidence="13">
    <location>
        <begin position="65"/>
        <end position="87"/>
    </location>
</feature>
<comment type="cofactor">
    <cofactor evidence="1">
        <name>heme b</name>
        <dbReference type="ChEBI" id="CHEBI:60344"/>
    </cofactor>
</comment>